<feature type="transmembrane region" description="Helical" evidence="4">
    <location>
        <begin position="218"/>
        <end position="236"/>
    </location>
</feature>
<dbReference type="PROSITE" id="PS00041">
    <property type="entry name" value="HTH_ARAC_FAMILY_1"/>
    <property type="match status" value="1"/>
</dbReference>
<reference evidence="6" key="1">
    <citation type="submission" date="2022-03" db="EMBL/GenBank/DDBJ databases">
        <title>De novo assembled genomes of Belliella spp. (Cyclobacteriaceae) strains.</title>
        <authorList>
            <person name="Szabo A."/>
            <person name="Korponai K."/>
            <person name="Felfoldi T."/>
        </authorList>
    </citation>
    <scope>NUCLEOTIDE SEQUENCE</scope>
    <source>
        <strain evidence="6">DSM 111904</strain>
    </source>
</reference>
<dbReference type="InterPro" id="IPR018062">
    <property type="entry name" value="HTH_AraC-typ_CS"/>
</dbReference>
<dbReference type="Proteomes" id="UP001165489">
    <property type="component" value="Unassembled WGS sequence"/>
</dbReference>
<organism evidence="6 7">
    <name type="scientific">Belliella filtrata</name>
    <dbReference type="NCBI Taxonomy" id="2923435"/>
    <lineage>
        <taxon>Bacteria</taxon>
        <taxon>Pseudomonadati</taxon>
        <taxon>Bacteroidota</taxon>
        <taxon>Cytophagia</taxon>
        <taxon>Cytophagales</taxon>
        <taxon>Cyclobacteriaceae</taxon>
        <taxon>Belliella</taxon>
    </lineage>
</organism>
<gene>
    <name evidence="6" type="ORF">MM239_18115</name>
</gene>
<feature type="transmembrane region" description="Helical" evidence="4">
    <location>
        <begin position="73"/>
        <end position="90"/>
    </location>
</feature>
<feature type="domain" description="HTH araC/xylS-type" evidence="5">
    <location>
        <begin position="282"/>
        <end position="386"/>
    </location>
</feature>
<dbReference type="Pfam" id="PF12833">
    <property type="entry name" value="HTH_18"/>
    <property type="match status" value="1"/>
</dbReference>
<evidence type="ECO:0000313" key="6">
    <source>
        <dbReference type="EMBL" id="MCH7411316.1"/>
    </source>
</evidence>
<protein>
    <submittedName>
        <fullName evidence="6">Helix-turn-helix domain-containing protein</fullName>
    </submittedName>
</protein>
<dbReference type="Gene3D" id="1.10.10.60">
    <property type="entry name" value="Homeodomain-like"/>
    <property type="match status" value="1"/>
</dbReference>
<evidence type="ECO:0000256" key="3">
    <source>
        <dbReference type="ARBA" id="ARBA00023163"/>
    </source>
</evidence>
<feature type="transmembrane region" description="Helical" evidence="4">
    <location>
        <begin position="47"/>
        <end position="67"/>
    </location>
</feature>
<keyword evidence="4" id="KW-0472">Membrane</keyword>
<dbReference type="PROSITE" id="PS01124">
    <property type="entry name" value="HTH_ARAC_FAMILY_2"/>
    <property type="match status" value="1"/>
</dbReference>
<dbReference type="InterPro" id="IPR018060">
    <property type="entry name" value="HTH_AraC"/>
</dbReference>
<accession>A0ABS9V4I8</accession>
<dbReference type="PANTHER" id="PTHR43280:SF29">
    <property type="entry name" value="ARAC-FAMILY TRANSCRIPTIONAL REGULATOR"/>
    <property type="match status" value="1"/>
</dbReference>
<dbReference type="EMBL" id="JAKZGP010000070">
    <property type="protein sequence ID" value="MCH7411316.1"/>
    <property type="molecule type" value="Genomic_DNA"/>
</dbReference>
<keyword evidence="1" id="KW-0805">Transcription regulation</keyword>
<dbReference type="PANTHER" id="PTHR43280">
    <property type="entry name" value="ARAC-FAMILY TRANSCRIPTIONAL REGULATOR"/>
    <property type="match status" value="1"/>
</dbReference>
<feature type="transmembrane region" description="Helical" evidence="4">
    <location>
        <begin position="16"/>
        <end position="35"/>
    </location>
</feature>
<dbReference type="SMART" id="SM00342">
    <property type="entry name" value="HTH_ARAC"/>
    <property type="match status" value="1"/>
</dbReference>
<dbReference type="SUPFAM" id="SSF46689">
    <property type="entry name" value="Homeodomain-like"/>
    <property type="match status" value="1"/>
</dbReference>
<keyword evidence="4" id="KW-0812">Transmembrane</keyword>
<evidence type="ECO:0000256" key="4">
    <source>
        <dbReference type="SAM" id="Phobius"/>
    </source>
</evidence>
<sequence length="387" mass="45164">MSLTEFTDWMAQNFKVLFSFLGAIQGFILAVVVLFYPQEHSTSNRLLSLFIFVQAYLLVASRIVEWVPSDISWIIYSLRLLVYIFLLFYVKSLYTQINWKRQWYHLVLWIIDILRIRAIALFKVSKALETDGYVYQFFGSTLEILSIIWLFGTMALYFFLTYKELIKYIKKAEQNFSDLNVVGVKWAKQIFFGRYLIGLVDYLLIFVAFTFVDWYKPYNGIVNVVIYTGFLYFITIKGKLNPRIYQLRLIQTKPKELANSGLVESVQKPEKELTEDHQLIAQNVLRLMEDQKLYKEEGLSIKQVADELGVQLYMVSQSINLALGKNFFELVNSYRVEEAKSMILDDKYNHLSMIGIGFESGFSSKTAFNTAFKKHTGMTPSEFKKLA</sequence>
<proteinExistence type="predicted"/>
<keyword evidence="4" id="KW-1133">Transmembrane helix</keyword>
<dbReference type="InterPro" id="IPR009057">
    <property type="entry name" value="Homeodomain-like_sf"/>
</dbReference>
<evidence type="ECO:0000256" key="2">
    <source>
        <dbReference type="ARBA" id="ARBA00023125"/>
    </source>
</evidence>
<feature type="transmembrane region" description="Helical" evidence="4">
    <location>
        <begin position="102"/>
        <end position="122"/>
    </location>
</feature>
<feature type="transmembrane region" description="Helical" evidence="4">
    <location>
        <begin position="195"/>
        <end position="212"/>
    </location>
</feature>
<feature type="transmembrane region" description="Helical" evidence="4">
    <location>
        <begin position="134"/>
        <end position="160"/>
    </location>
</feature>
<evidence type="ECO:0000313" key="7">
    <source>
        <dbReference type="Proteomes" id="UP001165489"/>
    </source>
</evidence>
<comment type="caution">
    <text evidence="6">The sequence shown here is derived from an EMBL/GenBank/DDBJ whole genome shotgun (WGS) entry which is preliminary data.</text>
</comment>
<keyword evidence="2" id="KW-0238">DNA-binding</keyword>
<dbReference type="RefSeq" id="WP_241349670.1">
    <property type="nucleotide sequence ID" value="NZ_JAKZGP010000070.1"/>
</dbReference>
<evidence type="ECO:0000259" key="5">
    <source>
        <dbReference type="PROSITE" id="PS01124"/>
    </source>
</evidence>
<keyword evidence="7" id="KW-1185">Reference proteome</keyword>
<name>A0ABS9V4I8_9BACT</name>
<evidence type="ECO:0000256" key="1">
    <source>
        <dbReference type="ARBA" id="ARBA00023015"/>
    </source>
</evidence>
<keyword evidence="3" id="KW-0804">Transcription</keyword>